<proteinExistence type="predicted"/>
<accession>A0A1F7JE64</accession>
<dbReference type="AlphaFoldDB" id="A0A1F7JE64"/>
<evidence type="ECO:0000313" key="2">
    <source>
        <dbReference type="Proteomes" id="UP000178486"/>
    </source>
</evidence>
<name>A0A1F7JE64_9BACT</name>
<organism evidence="1 2">
    <name type="scientific">Candidatus Roizmanbacteria bacterium RIFCSPLOWO2_01_FULL_45_11</name>
    <dbReference type="NCBI Taxonomy" id="1802070"/>
    <lineage>
        <taxon>Bacteria</taxon>
        <taxon>Candidatus Roizmaniibacteriota</taxon>
    </lineage>
</organism>
<comment type="caution">
    <text evidence="1">The sequence shown here is derived from an EMBL/GenBank/DDBJ whole genome shotgun (WGS) entry which is preliminary data.</text>
</comment>
<gene>
    <name evidence="1" type="ORF">A3B56_02915</name>
</gene>
<evidence type="ECO:0000313" key="1">
    <source>
        <dbReference type="EMBL" id="OGK53901.1"/>
    </source>
</evidence>
<dbReference type="EMBL" id="MGAU01000046">
    <property type="protein sequence ID" value="OGK53901.1"/>
    <property type="molecule type" value="Genomic_DNA"/>
</dbReference>
<sequence length="166" mass="19173">MLTKNKMVTCCFFKRSTIKRIVTTNIIPINALSKNVPNTRYSCGSHPRYMRLRRLGYNRYCIRPNTAVSVPENSNPFTTNRLLNTFLFIRSYVTTYRLAYTIHLMRYKPAVAISDGANTMVFRTREIKPHAAKYTIGMVNGGRVYVVCLINRYTTHEINKSETTTS</sequence>
<dbReference type="Proteomes" id="UP000178486">
    <property type="component" value="Unassembled WGS sequence"/>
</dbReference>
<reference evidence="1 2" key="1">
    <citation type="journal article" date="2016" name="Nat. Commun.">
        <title>Thousands of microbial genomes shed light on interconnected biogeochemical processes in an aquifer system.</title>
        <authorList>
            <person name="Anantharaman K."/>
            <person name="Brown C.T."/>
            <person name="Hug L.A."/>
            <person name="Sharon I."/>
            <person name="Castelle C.J."/>
            <person name="Probst A.J."/>
            <person name="Thomas B.C."/>
            <person name="Singh A."/>
            <person name="Wilkins M.J."/>
            <person name="Karaoz U."/>
            <person name="Brodie E.L."/>
            <person name="Williams K.H."/>
            <person name="Hubbard S.S."/>
            <person name="Banfield J.F."/>
        </authorList>
    </citation>
    <scope>NUCLEOTIDE SEQUENCE [LARGE SCALE GENOMIC DNA]</scope>
</reference>
<protein>
    <submittedName>
        <fullName evidence="1">Uncharacterized protein</fullName>
    </submittedName>
</protein>